<dbReference type="AlphaFoldDB" id="A0AAW0GW86"/>
<accession>A0AAW0GW86</accession>
<evidence type="ECO:0000313" key="2">
    <source>
        <dbReference type="EMBL" id="KAK7693841.1"/>
    </source>
</evidence>
<evidence type="ECO:0000313" key="3">
    <source>
        <dbReference type="Proteomes" id="UP001385951"/>
    </source>
</evidence>
<proteinExistence type="predicted"/>
<organism evidence="2 3">
    <name type="scientific">Cerrena zonata</name>
    <dbReference type="NCBI Taxonomy" id="2478898"/>
    <lineage>
        <taxon>Eukaryota</taxon>
        <taxon>Fungi</taxon>
        <taxon>Dikarya</taxon>
        <taxon>Basidiomycota</taxon>
        <taxon>Agaricomycotina</taxon>
        <taxon>Agaricomycetes</taxon>
        <taxon>Polyporales</taxon>
        <taxon>Cerrenaceae</taxon>
        <taxon>Cerrena</taxon>
    </lineage>
</organism>
<dbReference type="Pfam" id="PF20236">
    <property type="entry name" value="DUF6593"/>
    <property type="match status" value="1"/>
</dbReference>
<evidence type="ECO:0000259" key="1">
    <source>
        <dbReference type="Pfam" id="PF20236"/>
    </source>
</evidence>
<dbReference type="InterPro" id="IPR046528">
    <property type="entry name" value="DUF6593"/>
</dbReference>
<feature type="domain" description="DUF6593" evidence="1">
    <location>
        <begin position="9"/>
        <end position="190"/>
    </location>
</feature>
<name>A0AAW0GW86_9APHY</name>
<protein>
    <recommendedName>
        <fullName evidence="1">DUF6593 domain-containing protein</fullName>
    </recommendedName>
</protein>
<dbReference type="EMBL" id="JASBNA010000003">
    <property type="protein sequence ID" value="KAK7693841.1"/>
    <property type="molecule type" value="Genomic_DNA"/>
</dbReference>
<dbReference type="Proteomes" id="UP001385951">
    <property type="component" value="Unassembled WGS sequence"/>
</dbReference>
<comment type="caution">
    <text evidence="2">The sequence shown here is derived from an EMBL/GenBank/DDBJ whole genome shotgun (WGS) entry which is preliminary data.</text>
</comment>
<keyword evidence="3" id="KW-1185">Reference proteome</keyword>
<reference evidence="2 3" key="1">
    <citation type="submission" date="2022-09" db="EMBL/GenBank/DDBJ databases">
        <authorList>
            <person name="Palmer J.M."/>
        </authorList>
    </citation>
    <scope>NUCLEOTIDE SEQUENCE [LARGE SCALE GENOMIC DNA]</scope>
    <source>
        <strain evidence="2 3">DSM 7382</strain>
    </source>
</reference>
<sequence>MLFKFTSSDIQNTSIIDCATGAVIYEVSTPRSCTRSRSRSTASLKSFASFGSYSQEKLAPEPKITSILDEEGKVVANITWEDRHASVIRIGEETLAGTAELFDAAFVKVLPDETLIPTRMEYTWRTTHDSLTLLDDDEEEVGRFYEDCLSEDFIPAHIPGTGCNYLELDPRAPDELLELIVSYLLIHTLRERLYAIAKYVYGSHRQESLPLLQTPMSRLRRQASMSFANLRNSLRRVVS</sequence>
<gene>
    <name evidence="2" type="ORF">QCA50_003413</name>
</gene>